<sequence length="525" mass="58399">YHYLHLNTLPHMPEMNNQTAPATNNASKSVDGYATDQSQTGPRRSSRVPTPSKSGSHANTPADSRQSLGNRPNVPRKQQQRGSGSSAGSTHVAPSSQVLVQNTSKRAPLNTQNRSPLRPHTVHKRTIFKPLSLKKTPKGNNRPPSSARPQSSIAPTSDAGALPESTEDYDFNQDSDIEIKEIESQSRNKANTQDDDGNFSFVEDYFEPPTWKLGLDAPGTLLNYKCKWCRVPYQIHGSTRANLKTHCDGLGQTSKNNKGCKQRAKAKTAGHRLHETVIDKILKEDQESIEKSRRKSRHKNNSANDTQTSMYGNISFSPRNWEDIEELNAELEVFVKLTQQMKGNHSSGAHVIPKYLELKEELEDKKQAAVEKKYLDEAMACDSLILATVVHPCFRLSLFTLVFGQDSDEYNCCNSLITQEFARFKDKITTQAAGLGKSTPEAKQKETTGADSKGLMARLALLNKKKPSAQEHELQSFLTADLAFKADDIKDPDFPLKWWKIHPNLYPTVSAMAWSYLATSASCCA</sequence>
<feature type="compositionally biased region" description="Polar residues" evidence="6">
    <location>
        <begin position="15"/>
        <end position="28"/>
    </location>
</feature>
<dbReference type="InterPro" id="IPR012337">
    <property type="entry name" value="RNaseH-like_sf"/>
</dbReference>
<dbReference type="GO" id="GO:0005634">
    <property type="term" value="C:nucleus"/>
    <property type="evidence" value="ECO:0007669"/>
    <property type="project" value="UniProtKB-SubCell"/>
</dbReference>
<dbReference type="VEuPathDB" id="FungiDB:PSHT_05557"/>
<feature type="compositionally biased region" description="Polar residues" evidence="6">
    <location>
        <begin position="35"/>
        <end position="70"/>
    </location>
</feature>
<protein>
    <recommendedName>
        <fullName evidence="9">HAT C-terminal dimerisation domain-containing protein</fullName>
    </recommendedName>
</protein>
<feature type="region of interest" description="Disordered" evidence="6">
    <location>
        <begin position="182"/>
        <end position="201"/>
    </location>
</feature>
<feature type="compositionally biased region" description="Polar residues" evidence="6">
    <location>
        <begin position="301"/>
        <end position="313"/>
    </location>
</feature>
<name>A0A2S4UAA8_9BASI</name>
<dbReference type="GO" id="GO:0008270">
    <property type="term" value="F:zinc ion binding"/>
    <property type="evidence" value="ECO:0007669"/>
    <property type="project" value="UniProtKB-KW"/>
</dbReference>
<dbReference type="VEuPathDB" id="FungiDB:PSHT_03662"/>
<feature type="compositionally biased region" description="Low complexity" evidence="6">
    <location>
        <begin position="80"/>
        <end position="89"/>
    </location>
</feature>
<evidence type="ECO:0000256" key="5">
    <source>
        <dbReference type="ARBA" id="ARBA00023242"/>
    </source>
</evidence>
<dbReference type="PANTHER" id="PTHR46481">
    <property type="entry name" value="ZINC FINGER BED DOMAIN-CONTAINING PROTEIN 4"/>
    <property type="match status" value="1"/>
</dbReference>
<evidence type="ECO:0000256" key="2">
    <source>
        <dbReference type="ARBA" id="ARBA00022723"/>
    </source>
</evidence>
<dbReference type="PANTHER" id="PTHR46481:SF10">
    <property type="entry name" value="ZINC FINGER BED DOMAIN-CONTAINING PROTEIN 39"/>
    <property type="match status" value="1"/>
</dbReference>
<feature type="region of interest" description="Disordered" evidence="6">
    <location>
        <begin position="1"/>
        <end position="172"/>
    </location>
</feature>
<keyword evidence="8" id="KW-1185">Reference proteome</keyword>
<feature type="non-terminal residue" evidence="7">
    <location>
        <position position="525"/>
    </location>
</feature>
<keyword evidence="4" id="KW-0862">Zinc</keyword>
<keyword evidence="5" id="KW-0539">Nucleus</keyword>
<comment type="caution">
    <text evidence="7">The sequence shown here is derived from an EMBL/GenBank/DDBJ whole genome shotgun (WGS) entry which is preliminary data.</text>
</comment>
<evidence type="ECO:0000313" key="7">
    <source>
        <dbReference type="EMBL" id="POV94199.1"/>
    </source>
</evidence>
<accession>A0A2S4UAA8</accession>
<dbReference type="InterPro" id="IPR052035">
    <property type="entry name" value="ZnF_BED_domain_contain"/>
</dbReference>
<evidence type="ECO:0000256" key="1">
    <source>
        <dbReference type="ARBA" id="ARBA00004123"/>
    </source>
</evidence>
<proteinExistence type="predicted"/>
<comment type="subcellular location">
    <subcellularLocation>
        <location evidence="1">Nucleus</location>
    </subcellularLocation>
</comment>
<evidence type="ECO:0000256" key="6">
    <source>
        <dbReference type="SAM" id="MobiDB-lite"/>
    </source>
</evidence>
<evidence type="ECO:0008006" key="9">
    <source>
        <dbReference type="Google" id="ProtNLM"/>
    </source>
</evidence>
<evidence type="ECO:0000313" key="8">
    <source>
        <dbReference type="Proteomes" id="UP000239156"/>
    </source>
</evidence>
<organism evidence="7 8">
    <name type="scientific">Puccinia striiformis</name>
    <dbReference type="NCBI Taxonomy" id="27350"/>
    <lineage>
        <taxon>Eukaryota</taxon>
        <taxon>Fungi</taxon>
        <taxon>Dikarya</taxon>
        <taxon>Basidiomycota</taxon>
        <taxon>Pucciniomycotina</taxon>
        <taxon>Pucciniomycetes</taxon>
        <taxon>Pucciniales</taxon>
        <taxon>Pucciniaceae</taxon>
        <taxon>Puccinia</taxon>
    </lineage>
</organism>
<gene>
    <name evidence="7" type="ORF">PSTT_16977</name>
</gene>
<feature type="compositionally biased region" description="Polar residues" evidence="6">
    <location>
        <begin position="92"/>
        <end position="115"/>
    </location>
</feature>
<reference evidence="7" key="1">
    <citation type="submission" date="2017-12" db="EMBL/GenBank/DDBJ databases">
        <title>Gene loss provides genomic basis for host adaptation in cereal stripe rust fungi.</title>
        <authorList>
            <person name="Xia C."/>
        </authorList>
    </citation>
    <scope>NUCLEOTIDE SEQUENCE [LARGE SCALE GENOMIC DNA]</scope>
    <source>
        <strain evidence="7">93-210</strain>
    </source>
</reference>
<evidence type="ECO:0000256" key="3">
    <source>
        <dbReference type="ARBA" id="ARBA00022771"/>
    </source>
</evidence>
<keyword evidence="2" id="KW-0479">Metal-binding</keyword>
<dbReference type="AlphaFoldDB" id="A0A2S4UAA8"/>
<evidence type="ECO:0000256" key="4">
    <source>
        <dbReference type="ARBA" id="ARBA00022833"/>
    </source>
</evidence>
<dbReference type="VEuPathDB" id="FungiDB:PSTT_16977"/>
<dbReference type="EMBL" id="PKSL01000442">
    <property type="protein sequence ID" value="POV94199.1"/>
    <property type="molecule type" value="Genomic_DNA"/>
</dbReference>
<feature type="region of interest" description="Disordered" evidence="6">
    <location>
        <begin position="284"/>
        <end position="313"/>
    </location>
</feature>
<feature type="non-terminal residue" evidence="7">
    <location>
        <position position="1"/>
    </location>
</feature>
<dbReference type="SUPFAM" id="SSF53098">
    <property type="entry name" value="Ribonuclease H-like"/>
    <property type="match status" value="1"/>
</dbReference>
<keyword evidence="3" id="KW-0863">Zinc-finger</keyword>
<feature type="compositionally biased region" description="Polar residues" evidence="6">
    <location>
        <begin position="138"/>
        <end position="155"/>
    </location>
</feature>
<dbReference type="Proteomes" id="UP000239156">
    <property type="component" value="Unassembled WGS sequence"/>
</dbReference>